<evidence type="ECO:0000256" key="1">
    <source>
        <dbReference type="SAM" id="MobiDB-lite"/>
    </source>
</evidence>
<evidence type="ECO:0000313" key="3">
    <source>
        <dbReference type="Proteomes" id="UP000183642"/>
    </source>
</evidence>
<feature type="region of interest" description="Disordered" evidence="1">
    <location>
        <begin position="50"/>
        <end position="88"/>
    </location>
</feature>
<accession>A0A1I5IKB4</accession>
<dbReference type="EMBL" id="FOWE01000015">
    <property type="protein sequence ID" value="SFO60591.1"/>
    <property type="molecule type" value="Genomic_DNA"/>
</dbReference>
<evidence type="ECO:0000313" key="2">
    <source>
        <dbReference type="EMBL" id="SFO60591.1"/>
    </source>
</evidence>
<gene>
    <name evidence="2" type="ORF">SAMN05660359_04654</name>
</gene>
<proteinExistence type="predicted"/>
<name>A0A1I5IKB4_9ACTN</name>
<dbReference type="Proteomes" id="UP000183642">
    <property type="component" value="Unassembled WGS sequence"/>
</dbReference>
<dbReference type="AlphaFoldDB" id="A0A1I5IKB4"/>
<feature type="compositionally biased region" description="Polar residues" evidence="1">
    <location>
        <begin position="51"/>
        <end position="72"/>
    </location>
</feature>
<sequence length="88" mass="9703">MTTTPSENIPAIWDDARNIPFFRITARLFTPEFRLGASLLLACNDKDTAATAHSMSTPHGSGTTAPASVDNHTQPERDLIPVRVRRTR</sequence>
<protein>
    <submittedName>
        <fullName evidence="2">Uncharacterized protein</fullName>
    </submittedName>
</protein>
<organism evidence="2 3">
    <name type="scientific">Geodermatophilus obscurus</name>
    <dbReference type="NCBI Taxonomy" id="1861"/>
    <lineage>
        <taxon>Bacteria</taxon>
        <taxon>Bacillati</taxon>
        <taxon>Actinomycetota</taxon>
        <taxon>Actinomycetes</taxon>
        <taxon>Geodermatophilales</taxon>
        <taxon>Geodermatophilaceae</taxon>
        <taxon>Geodermatophilus</taxon>
    </lineage>
</organism>
<reference evidence="3" key="1">
    <citation type="submission" date="2016-10" db="EMBL/GenBank/DDBJ databases">
        <authorList>
            <person name="Varghese N."/>
            <person name="Submissions S."/>
        </authorList>
    </citation>
    <scope>NUCLEOTIDE SEQUENCE [LARGE SCALE GENOMIC DNA]</scope>
    <source>
        <strain evidence="3">DSM 43161</strain>
    </source>
</reference>
<keyword evidence="3" id="KW-1185">Reference proteome</keyword>
<dbReference type="RefSeq" id="WP_075015882.1">
    <property type="nucleotide sequence ID" value="NZ_FOWE01000015.1"/>
</dbReference>